<evidence type="ECO:0000259" key="4">
    <source>
        <dbReference type="Pfam" id="PF10145"/>
    </source>
</evidence>
<dbReference type="EMBL" id="CP068391">
    <property type="protein sequence ID" value="QQX54564.1"/>
    <property type="molecule type" value="Genomic_DNA"/>
</dbReference>
<evidence type="ECO:0000313" key="6">
    <source>
        <dbReference type="Proteomes" id="UP000596176"/>
    </source>
</evidence>
<dbReference type="RefSeq" id="WP_207979211.1">
    <property type="nucleotide sequence ID" value="NZ_CP068391.1"/>
</dbReference>
<keyword evidence="3" id="KW-0812">Transmembrane</keyword>
<sequence>MSSSGSKKTLANADTSIRNQQKRLKTEQKNQAQLTQLLKIKAAQADVLIELDAIQNTRMALPAFLSSPKDIETAQQANLNHVVQKARGAILSLQQSHLEKQLQGKGIDTANLTGAQQRSQENSETAQNLLSRQQRVRQKLSQQRRTEVLGDFKTRQNGIGKIHDVASKGLGLAGTAFNTGKDLLAPGMKFEQQMSGVQAQLGLNKDDHRLTALRQQATGRVSKGQSPQEVAETQSALAAAGYNPQEVLAAAPAALNLAKASGSSIEEAVKALSGIQQAFQLPADQAGNIADIMAKASSSYQWSLDEFDKKIRTAAPAALQSGQGLEQTAAQLAPQGHSLGSVDGAAQAMVTVRGDNLDGDIKKLFASWDSIRIDLFDGQNSALRQLTQTATGWLNTLGQWSKENPALANTLMTVAIAVTALIGGLSTIGTFIVPALSAINMLMAGAGLLGTVFTSVGGMIAGVFAAISLPIVAVVAAIVGGAALIYKYWEPISAFIGGIAESFSTAMGPIGEAFSPVITAFNSVMDKLKPVYNWFMQLLTPIKSTQEELNTAAAYGKMLGEWLVWAFRLPGDALNQLIGLIGKARGIIDSAIGWFSNEKSDPTSEKYDSSLSPSGGVLSLGNENYRAVRPTAPPNLSDNSVLTNNIAINVPEGTTRDEMERVVRSAMMDIENTRRNQHLSAYAQV</sequence>
<dbReference type="PANTHER" id="PTHR37813">
    <property type="entry name" value="FELS-2 PROPHAGE PROTEIN"/>
    <property type="match status" value="1"/>
</dbReference>
<feature type="transmembrane region" description="Helical" evidence="3">
    <location>
        <begin position="432"/>
        <end position="453"/>
    </location>
</feature>
<dbReference type="NCBIfam" id="TIGR01760">
    <property type="entry name" value="tape_meas_TP901"/>
    <property type="match status" value="2"/>
</dbReference>
<accession>A0A7U0N988</accession>
<evidence type="ECO:0000256" key="1">
    <source>
        <dbReference type="ARBA" id="ARBA00022612"/>
    </source>
</evidence>
<evidence type="ECO:0000256" key="3">
    <source>
        <dbReference type="SAM" id="Phobius"/>
    </source>
</evidence>
<proteinExistence type="predicted"/>
<evidence type="ECO:0000256" key="2">
    <source>
        <dbReference type="SAM" id="MobiDB-lite"/>
    </source>
</evidence>
<feature type="domain" description="Phage tail tape measure protein" evidence="4">
    <location>
        <begin position="223"/>
        <end position="337"/>
    </location>
</feature>
<reference evidence="5 6" key="1">
    <citation type="submission" date="2021-01" db="EMBL/GenBank/DDBJ databases">
        <title>Chromosome sequence of Serratia proteamaculans strain 94 rif-r, isolated from spoiled beef.</title>
        <authorList>
            <person name="Zaytseva Y.V."/>
            <person name="Iablokov S.N."/>
            <person name="Klyukina A."/>
        </authorList>
    </citation>
    <scope>NUCLEOTIDE SEQUENCE [LARGE SCALE GENOMIC DNA]</scope>
    <source>
        <strain evidence="5 6">94 rif-r</strain>
    </source>
</reference>
<dbReference type="PANTHER" id="PTHR37813:SF1">
    <property type="entry name" value="FELS-2 PROPHAGE PROTEIN"/>
    <property type="match status" value="1"/>
</dbReference>
<evidence type="ECO:0000313" key="5">
    <source>
        <dbReference type="EMBL" id="QQX54564.1"/>
    </source>
</evidence>
<feature type="transmembrane region" description="Helical" evidence="3">
    <location>
        <begin position="406"/>
        <end position="425"/>
    </location>
</feature>
<protein>
    <submittedName>
        <fullName evidence="5">Phage tail tape measure protein</fullName>
    </submittedName>
</protein>
<dbReference type="AlphaFoldDB" id="A0A7U0N988"/>
<dbReference type="Proteomes" id="UP000596176">
    <property type="component" value="Chromosome"/>
</dbReference>
<keyword evidence="3" id="KW-0472">Membrane</keyword>
<dbReference type="Pfam" id="PF10145">
    <property type="entry name" value="PhageMin_Tail"/>
    <property type="match status" value="1"/>
</dbReference>
<feature type="compositionally biased region" description="Polar residues" evidence="2">
    <location>
        <begin position="1"/>
        <end position="19"/>
    </location>
</feature>
<feature type="region of interest" description="Disordered" evidence="2">
    <location>
        <begin position="1"/>
        <end position="28"/>
    </location>
</feature>
<dbReference type="InterPro" id="IPR010090">
    <property type="entry name" value="Phage_tape_meas"/>
</dbReference>
<keyword evidence="3" id="KW-1133">Transmembrane helix</keyword>
<feature type="transmembrane region" description="Helical" evidence="3">
    <location>
        <begin position="459"/>
        <end position="486"/>
    </location>
</feature>
<keyword evidence="1" id="KW-1188">Viral release from host cell</keyword>
<name>A0A7U0N988_SERPR</name>
<organism evidence="5 6">
    <name type="scientific">Serratia proteamaculans</name>
    <dbReference type="NCBI Taxonomy" id="28151"/>
    <lineage>
        <taxon>Bacteria</taxon>
        <taxon>Pseudomonadati</taxon>
        <taxon>Pseudomonadota</taxon>
        <taxon>Gammaproteobacteria</taxon>
        <taxon>Enterobacterales</taxon>
        <taxon>Yersiniaceae</taxon>
        <taxon>Serratia</taxon>
    </lineage>
</organism>
<gene>
    <name evidence="5" type="ORF">JKX24_06030</name>
</gene>